<dbReference type="Pfam" id="PF02653">
    <property type="entry name" value="BPD_transp_2"/>
    <property type="match status" value="1"/>
</dbReference>
<proteinExistence type="predicted"/>
<dbReference type="PANTHER" id="PTHR32196">
    <property type="entry name" value="ABC TRANSPORTER PERMEASE PROTEIN YPHD-RELATED-RELATED"/>
    <property type="match status" value="1"/>
</dbReference>
<evidence type="ECO:0000256" key="5">
    <source>
        <dbReference type="ARBA" id="ARBA00023136"/>
    </source>
</evidence>
<evidence type="ECO:0000256" key="6">
    <source>
        <dbReference type="SAM" id="Phobius"/>
    </source>
</evidence>
<feature type="transmembrane region" description="Helical" evidence="6">
    <location>
        <begin position="285"/>
        <end position="307"/>
    </location>
</feature>
<sequence length="339" mass="34605">MSAQTTLAPNEVAPPSRSAASTLARRLAASPEAGVIIACVVVFVAIAANAETYTAVGNLQVMGRDLSQVGILAIGEALVILTGGIDLSVGALAGLAGILAGWMNVNEGLPAPLAILLTLVITACVGLWHGVMVTRLNVPPFVITLVTYTVAQGTALAITSGSPINNLDPMFSNLSQYYLGEVPVPALFFVGAAAVAWFVLERTYVGRQIYAVGGNKEAARLAGIPTARRITSTYVASAALAGLVGILVIGRMNVADPSVGAGWELTAIAAAVVGGMSLSGGEGRIAGIAAGAILLEFITNGLLALKVSPYDQQVVQGAVLGVAILLDRARARYFGRSRS</sequence>
<reference evidence="7 8" key="1">
    <citation type="submission" date="2015-10" db="EMBL/GenBank/DDBJ databases">
        <title>Draft genome sequence of Streptomyces canus DSM 40017, type strain for the species Streptomyces canus.</title>
        <authorList>
            <person name="Ruckert C."/>
            <person name="Winkler A."/>
            <person name="Kalinowski J."/>
            <person name="Kampfer P."/>
            <person name="Glaeser S."/>
        </authorList>
    </citation>
    <scope>NUCLEOTIDE SEQUENCE [LARGE SCALE GENOMIC DNA]</scope>
    <source>
        <strain evidence="7 8">DSM 40017</strain>
    </source>
</reference>
<dbReference type="GO" id="GO:0022857">
    <property type="term" value="F:transmembrane transporter activity"/>
    <property type="evidence" value="ECO:0007669"/>
    <property type="project" value="InterPro"/>
</dbReference>
<keyword evidence="2" id="KW-1003">Cell membrane</keyword>
<protein>
    <submittedName>
        <fullName evidence="7">ATPase</fullName>
    </submittedName>
</protein>
<evidence type="ECO:0000256" key="1">
    <source>
        <dbReference type="ARBA" id="ARBA00004651"/>
    </source>
</evidence>
<feature type="transmembrane region" description="Helical" evidence="6">
    <location>
        <begin position="182"/>
        <end position="200"/>
    </location>
</feature>
<evidence type="ECO:0000256" key="4">
    <source>
        <dbReference type="ARBA" id="ARBA00022989"/>
    </source>
</evidence>
<feature type="transmembrane region" description="Helical" evidence="6">
    <location>
        <begin position="33"/>
        <end position="56"/>
    </location>
</feature>
<comment type="caution">
    <text evidence="7">The sequence shown here is derived from an EMBL/GenBank/DDBJ whole genome shotgun (WGS) entry which is preliminary data.</text>
</comment>
<evidence type="ECO:0000313" key="7">
    <source>
        <dbReference type="EMBL" id="KUN72484.1"/>
    </source>
</evidence>
<dbReference type="AlphaFoldDB" id="A0A101SEJ1"/>
<evidence type="ECO:0000256" key="2">
    <source>
        <dbReference type="ARBA" id="ARBA00022475"/>
    </source>
</evidence>
<dbReference type="RefSeq" id="WP_059205806.1">
    <property type="nucleotide sequence ID" value="NZ_CP109335.1"/>
</dbReference>
<dbReference type="GO" id="GO:0005886">
    <property type="term" value="C:plasma membrane"/>
    <property type="evidence" value="ECO:0007669"/>
    <property type="project" value="UniProtKB-SubCell"/>
</dbReference>
<feature type="transmembrane region" description="Helical" evidence="6">
    <location>
        <begin position="109"/>
        <end position="129"/>
    </location>
</feature>
<name>A0A101SEJ1_9ACTN</name>
<feature type="transmembrane region" description="Helical" evidence="6">
    <location>
        <begin position="234"/>
        <end position="254"/>
    </location>
</feature>
<feature type="transmembrane region" description="Helical" evidence="6">
    <location>
        <begin position="141"/>
        <end position="162"/>
    </location>
</feature>
<gene>
    <name evidence="7" type="ORF">AQJ46_13635</name>
</gene>
<evidence type="ECO:0000256" key="3">
    <source>
        <dbReference type="ARBA" id="ARBA00022692"/>
    </source>
</evidence>
<feature type="transmembrane region" description="Helical" evidence="6">
    <location>
        <begin position="77"/>
        <end position="103"/>
    </location>
</feature>
<dbReference type="Proteomes" id="UP000053669">
    <property type="component" value="Unassembled WGS sequence"/>
</dbReference>
<keyword evidence="3 6" id="KW-0812">Transmembrane</keyword>
<accession>A0A101SEJ1</accession>
<dbReference type="CDD" id="cd06579">
    <property type="entry name" value="TM_PBP1_transp_AraH_like"/>
    <property type="match status" value="1"/>
</dbReference>
<organism evidence="7 8">
    <name type="scientific">Streptomyces canus</name>
    <dbReference type="NCBI Taxonomy" id="58343"/>
    <lineage>
        <taxon>Bacteria</taxon>
        <taxon>Bacillati</taxon>
        <taxon>Actinomycetota</taxon>
        <taxon>Actinomycetes</taxon>
        <taxon>Kitasatosporales</taxon>
        <taxon>Streptomycetaceae</taxon>
        <taxon>Streptomyces</taxon>
        <taxon>Streptomyces aurantiacus group</taxon>
    </lineage>
</organism>
<keyword evidence="4 6" id="KW-1133">Transmembrane helix</keyword>
<dbReference type="STRING" id="58343.AQJ46_13635"/>
<keyword evidence="5 6" id="KW-0472">Membrane</keyword>
<dbReference type="EMBL" id="LMWU01000013">
    <property type="protein sequence ID" value="KUN72484.1"/>
    <property type="molecule type" value="Genomic_DNA"/>
</dbReference>
<comment type="subcellular location">
    <subcellularLocation>
        <location evidence="1">Cell membrane</location>
        <topology evidence="1">Multi-pass membrane protein</topology>
    </subcellularLocation>
</comment>
<dbReference type="InterPro" id="IPR001851">
    <property type="entry name" value="ABC_transp_permease"/>
</dbReference>
<evidence type="ECO:0000313" key="8">
    <source>
        <dbReference type="Proteomes" id="UP000053669"/>
    </source>
</evidence>